<reference evidence="2 3" key="1">
    <citation type="submission" date="2016-07" db="EMBL/GenBank/DDBJ databases">
        <authorList>
            <consortium name="Pathogen Informatics"/>
        </authorList>
    </citation>
    <scope>NUCLEOTIDE SEQUENCE [LARGE SCALE GENOMIC DNA]</scope>
</reference>
<dbReference type="InterPro" id="IPR008780">
    <property type="entry name" value="Plasmodium_Vir"/>
</dbReference>
<keyword evidence="1" id="KW-0175">Coiled coil</keyword>
<dbReference type="VEuPathDB" id="PlasmoDB:PVPAM_000040300"/>
<name>A0A1G4E6V9_PLAVI</name>
<dbReference type="VEuPathDB" id="PlasmoDB:PVW1_090005600"/>
<sequence>MTSQEPFNYYPDFECYYNLNDRFVLNNRLTVSEAVTNFSSTYPIPRTNNNALLDKILLNLKKYLSDSHSFTKYNQFYICSYINYLLYDQICKEDYSACDQVIFNILKNFVDGYRKHSKSDICESKINYLSQSTYKKHKILYDLYNKYSIIIGKKRSVQDFPCSALHMLIANYNESISKEVSDVIFINKLIELKKLIKDKVFQSNTKCGRDITHFNETNIEKREKELEEAKKRLQDEEEEKKRLQEALDAAQKQQQAEAEVAQERERRVVRTEDEITIIPAQRQALKSLVRGPYEESGAHTQPALAKGLTWEDAKSNEIEEQLHGPKNVWETSPGDDKGIMGKIQSTLSGIVSEVEPAPILGVSGGMGALFLLFKYTPVGTFFRGGRRINNRIPRTFYGQFPGRLAGYDELYNGALGADPINISYRAGME</sequence>
<evidence type="ECO:0000313" key="2">
    <source>
        <dbReference type="EMBL" id="SCA59975.1"/>
    </source>
</evidence>
<dbReference type="EMBL" id="FLYH01000143">
    <property type="protein sequence ID" value="SCA59975.1"/>
    <property type="molecule type" value="Genomic_DNA"/>
</dbReference>
<feature type="coiled-coil region" evidence="1">
    <location>
        <begin position="216"/>
        <end position="266"/>
    </location>
</feature>
<evidence type="ECO:0000313" key="3">
    <source>
        <dbReference type="Proteomes" id="UP000196402"/>
    </source>
</evidence>
<dbReference type="VEuPathDB" id="PlasmoDB:PVP01_0003610"/>
<dbReference type="Proteomes" id="UP000196402">
    <property type="component" value="Unassembled WGS sequence"/>
</dbReference>
<gene>
    <name evidence="2" type="ORF">PVT01_000058000</name>
</gene>
<organism evidence="2 3">
    <name type="scientific">Plasmodium vivax</name>
    <name type="common">malaria parasite P. vivax</name>
    <dbReference type="NCBI Taxonomy" id="5855"/>
    <lineage>
        <taxon>Eukaryota</taxon>
        <taxon>Sar</taxon>
        <taxon>Alveolata</taxon>
        <taxon>Apicomplexa</taxon>
        <taxon>Aconoidasida</taxon>
        <taxon>Haemosporida</taxon>
        <taxon>Plasmodiidae</taxon>
        <taxon>Plasmodium</taxon>
        <taxon>Plasmodium (Plasmodium)</taxon>
    </lineage>
</organism>
<proteinExistence type="predicted"/>
<dbReference type="AlphaFoldDB" id="A0A1G4E6V9"/>
<evidence type="ECO:0000256" key="1">
    <source>
        <dbReference type="SAM" id="Coils"/>
    </source>
</evidence>
<dbReference type="Pfam" id="PF05795">
    <property type="entry name" value="Plasmodium_Vir"/>
    <property type="match status" value="1"/>
</dbReference>
<protein>
    <submittedName>
        <fullName evidence="2">VIR protein</fullName>
    </submittedName>
</protein>
<accession>A0A1G4E6V9</accession>